<feature type="transmembrane region" description="Helical" evidence="1">
    <location>
        <begin position="23"/>
        <end position="45"/>
    </location>
</feature>
<keyword evidence="1" id="KW-0812">Transmembrane</keyword>
<proteinExistence type="predicted"/>
<keyword evidence="2" id="KW-0328">Glycosyltransferase</keyword>
<dbReference type="Pfam" id="PF03142">
    <property type="entry name" value="Chitin_synth_2"/>
    <property type="match status" value="1"/>
</dbReference>
<evidence type="ECO:0000313" key="2">
    <source>
        <dbReference type="EMBL" id="KAK7433531.1"/>
    </source>
</evidence>
<gene>
    <name evidence="2" type="primary">CHS5</name>
    <name evidence="2" type="ORF">VKT23_020733</name>
</gene>
<keyword evidence="2" id="KW-0808">Transferase</keyword>
<protein>
    <submittedName>
        <fullName evidence="2">Chitin synthase, class 5</fullName>
        <ecNumber evidence="2">2.4.1.16</ecNumber>
    </submittedName>
</protein>
<keyword evidence="3" id="KW-1185">Reference proteome</keyword>
<evidence type="ECO:0000256" key="1">
    <source>
        <dbReference type="SAM" id="Phobius"/>
    </source>
</evidence>
<accession>A0ABR1ILW8</accession>
<dbReference type="EMBL" id="JBANRG010000153">
    <property type="protein sequence ID" value="KAK7433531.1"/>
    <property type="molecule type" value="Genomic_DNA"/>
</dbReference>
<feature type="transmembrane region" description="Helical" evidence="1">
    <location>
        <begin position="52"/>
        <end position="73"/>
    </location>
</feature>
<evidence type="ECO:0000313" key="3">
    <source>
        <dbReference type="Proteomes" id="UP001498398"/>
    </source>
</evidence>
<keyword evidence="1" id="KW-1133">Transmembrane helix</keyword>
<sequence>MSTVTLTAAYIVNLVLVAGEHNAISTISLIMLTAIYCLQVLLFIMRWDMIGWMIFYILAIPIFSFLLPLLLVLENGQLFLGSDA</sequence>
<reference evidence="2 3" key="1">
    <citation type="submission" date="2024-01" db="EMBL/GenBank/DDBJ databases">
        <title>A draft genome for the cacao thread blight pathogen Marasmiellus scandens.</title>
        <authorList>
            <person name="Baruah I.K."/>
            <person name="Leung J."/>
            <person name="Bukari Y."/>
            <person name="Amoako-Attah I."/>
            <person name="Meinhardt L.W."/>
            <person name="Bailey B.A."/>
            <person name="Cohen S.P."/>
        </authorList>
    </citation>
    <scope>NUCLEOTIDE SEQUENCE [LARGE SCALE GENOMIC DNA]</scope>
    <source>
        <strain evidence="2 3">GH-19</strain>
    </source>
</reference>
<name>A0ABR1ILW8_9AGAR</name>
<keyword evidence="1" id="KW-0472">Membrane</keyword>
<dbReference type="Proteomes" id="UP001498398">
    <property type="component" value="Unassembled WGS sequence"/>
</dbReference>
<comment type="caution">
    <text evidence="2">The sequence shown here is derived from an EMBL/GenBank/DDBJ whole genome shotgun (WGS) entry which is preliminary data.</text>
</comment>
<dbReference type="EC" id="2.4.1.16" evidence="2"/>
<dbReference type="GO" id="GO:0004100">
    <property type="term" value="F:chitin synthase activity"/>
    <property type="evidence" value="ECO:0007669"/>
    <property type="project" value="UniProtKB-EC"/>
</dbReference>
<organism evidence="2 3">
    <name type="scientific">Marasmiellus scandens</name>
    <dbReference type="NCBI Taxonomy" id="2682957"/>
    <lineage>
        <taxon>Eukaryota</taxon>
        <taxon>Fungi</taxon>
        <taxon>Dikarya</taxon>
        <taxon>Basidiomycota</taxon>
        <taxon>Agaricomycotina</taxon>
        <taxon>Agaricomycetes</taxon>
        <taxon>Agaricomycetidae</taxon>
        <taxon>Agaricales</taxon>
        <taxon>Marasmiineae</taxon>
        <taxon>Omphalotaceae</taxon>
        <taxon>Marasmiellus</taxon>
    </lineage>
</organism>